<dbReference type="SUPFAM" id="SSF51338">
    <property type="entry name" value="Composite domain of metallo-dependent hydrolases"/>
    <property type="match status" value="1"/>
</dbReference>
<dbReference type="HOGENOM" id="CLU_036699_2_0_0"/>
<keyword evidence="4" id="KW-1185">Reference proteome</keyword>
<dbReference type="Gene3D" id="3.20.20.140">
    <property type="entry name" value="Metal-dependent hydrolases"/>
    <property type="match status" value="1"/>
</dbReference>
<gene>
    <name evidence="3" type="ordered locus">AciPR4_0829</name>
</gene>
<keyword evidence="2" id="KW-0732">Signal</keyword>
<dbReference type="InterPro" id="IPR032466">
    <property type="entry name" value="Metal_Hydrolase"/>
</dbReference>
<dbReference type="Proteomes" id="UP000006844">
    <property type="component" value="Chromosome"/>
</dbReference>
<accession>E8V722</accession>
<feature type="region of interest" description="Disordered" evidence="1">
    <location>
        <begin position="471"/>
        <end position="519"/>
    </location>
</feature>
<feature type="compositionally biased region" description="Pro residues" evidence="1">
    <location>
        <begin position="509"/>
        <end position="519"/>
    </location>
</feature>
<dbReference type="EMBL" id="CP002467">
    <property type="protein sequence ID" value="ADV81662.1"/>
    <property type="molecule type" value="Genomic_DNA"/>
</dbReference>
<dbReference type="KEGG" id="tsa:AciPR4_0829"/>
<evidence type="ECO:0000256" key="2">
    <source>
        <dbReference type="SAM" id="SignalP"/>
    </source>
</evidence>
<keyword evidence="3" id="KW-0378">Hydrolase</keyword>
<evidence type="ECO:0000313" key="4">
    <source>
        <dbReference type="Proteomes" id="UP000006844"/>
    </source>
</evidence>
<dbReference type="RefSeq" id="WP_013567395.1">
    <property type="nucleotide sequence ID" value="NC_014963.1"/>
</dbReference>
<reference evidence="3 4" key="1">
    <citation type="journal article" date="2012" name="Stand. Genomic Sci.">
        <title>Complete genome sequence of Terriglobus saanensis type strain SP1PR4(T), an Acidobacteria from tundra soil.</title>
        <authorList>
            <person name="Rawat S.R."/>
            <person name="Mannisto M.K."/>
            <person name="Starovoytov V."/>
            <person name="Goodwin L."/>
            <person name="Nolan M."/>
            <person name="Hauser L."/>
            <person name="Land M."/>
            <person name="Davenport K.W."/>
            <person name="Woyke T."/>
            <person name="Haggblom M.M."/>
        </authorList>
    </citation>
    <scope>NUCLEOTIDE SEQUENCE</scope>
    <source>
        <strain evidence="4">ATCC BAA-1853 / DSM 23119 / SP1PR4</strain>
    </source>
</reference>
<dbReference type="PANTHER" id="PTHR42717">
    <property type="entry name" value="DIHYDROOROTASE-RELATED"/>
    <property type="match status" value="1"/>
</dbReference>
<dbReference type="GO" id="GO:0016810">
    <property type="term" value="F:hydrolase activity, acting on carbon-nitrogen (but not peptide) bonds"/>
    <property type="evidence" value="ECO:0007669"/>
    <property type="project" value="InterPro"/>
</dbReference>
<proteinExistence type="predicted"/>
<sequence>MNVKPFGRAVLASAVLCSTALIAQAPMPAAQPGPGANPAAPTATRRMGMPMKPNTLPYDLILAGGHVVDAKNHIDGIKDVGIKDGKVVTVGTNLKAADALKTIDVKGMWVSPGLIDLHTHVYTGTGEKGSYAGDNSVYPDGFTLRNGVTTIVDAGSSGYKNFDDFKDKIIDRSITRVLAELNIVGSGMRGGKYEDNLDDMDGKATGDFALKYPGVVVGIKSAHFNGPEWKPYEQAVIAGNIANIPVMIDYGARRIERPLYDLVTKYLRPGDIYTHCFAGNRGEQDAETGGPSKALIDMRKRGIYCDIGHGGGSFAFSVAAPIMRAGYKPDSISTDLHITSMNGSMKDILNVADKFLLMGETIPEVLTQMTANPAHEIKQDQLGNLSPGAIADVAVFSVEKGNFGFFDMFGARAVGHEKLICELTIKDGKIVYDLNAIEFDNWDAPKHTSDPAMTRHWSTFSERPFGVQQSARWPVWIPPSQKNTHEEGPPDRYNMRAPATTPETAKPNPGDPNTPAPPK</sequence>
<dbReference type="eggNOG" id="COG3964">
    <property type="taxonomic scope" value="Bacteria"/>
</dbReference>
<dbReference type="NCBIfam" id="NF006689">
    <property type="entry name" value="PRK09237.1"/>
    <property type="match status" value="1"/>
</dbReference>
<dbReference type="AlphaFoldDB" id="E8V722"/>
<dbReference type="PANTHER" id="PTHR42717:SF1">
    <property type="entry name" value="IMIDAZOLONEPROPIONASE AND RELATED AMIDOHYDROLASES"/>
    <property type="match status" value="1"/>
</dbReference>
<feature type="compositionally biased region" description="Basic and acidic residues" evidence="1">
    <location>
        <begin position="483"/>
        <end position="494"/>
    </location>
</feature>
<dbReference type="STRING" id="401053.AciPR4_0829"/>
<dbReference type="Gene3D" id="2.30.40.10">
    <property type="entry name" value="Urease, subunit C, domain 1"/>
    <property type="match status" value="1"/>
</dbReference>
<dbReference type="SUPFAM" id="SSF51556">
    <property type="entry name" value="Metallo-dependent hydrolases"/>
    <property type="match status" value="1"/>
</dbReference>
<feature type="signal peptide" evidence="2">
    <location>
        <begin position="1"/>
        <end position="25"/>
    </location>
</feature>
<evidence type="ECO:0000256" key="1">
    <source>
        <dbReference type="SAM" id="MobiDB-lite"/>
    </source>
</evidence>
<feature type="chain" id="PRO_5003232958" evidence="2">
    <location>
        <begin position="26"/>
        <end position="519"/>
    </location>
</feature>
<evidence type="ECO:0000313" key="3">
    <source>
        <dbReference type="EMBL" id="ADV81662.1"/>
    </source>
</evidence>
<organism evidence="3 4">
    <name type="scientific">Terriglobus saanensis (strain ATCC BAA-1853 / DSM 23119 / SP1PR4)</name>
    <dbReference type="NCBI Taxonomy" id="401053"/>
    <lineage>
        <taxon>Bacteria</taxon>
        <taxon>Pseudomonadati</taxon>
        <taxon>Acidobacteriota</taxon>
        <taxon>Terriglobia</taxon>
        <taxon>Terriglobales</taxon>
        <taxon>Acidobacteriaceae</taxon>
        <taxon>Terriglobus</taxon>
    </lineage>
</organism>
<protein>
    <submittedName>
        <fullName evidence="3">Amidohydrolase</fullName>
    </submittedName>
</protein>
<dbReference type="InterPro" id="IPR020043">
    <property type="entry name" value="Deacetylase_Atu3266-like"/>
</dbReference>
<name>E8V722_TERSS</name>
<dbReference type="GO" id="GO:0019213">
    <property type="term" value="F:deacetylase activity"/>
    <property type="evidence" value="ECO:0007669"/>
    <property type="project" value="InterPro"/>
</dbReference>
<dbReference type="InterPro" id="IPR011059">
    <property type="entry name" value="Metal-dep_hydrolase_composite"/>
</dbReference>